<evidence type="ECO:0000313" key="1">
    <source>
        <dbReference type="EMBL" id="KAF7684266.1"/>
    </source>
</evidence>
<keyword evidence="2" id="KW-1185">Reference proteome</keyword>
<accession>A0ABQ7I1B8</accession>
<protein>
    <submittedName>
        <fullName evidence="1">Uncharacterized protein</fullName>
    </submittedName>
</protein>
<name>A0ABQ7I1B8_9MICR</name>
<sequence>MIICKGIMKYLNEFSFYLRISTALKKTTFQSVLEIMENERAEFCVDTRIRTDILIKNNNSDIFIYDKRENEINIVEVCITSQDNSKLLNQRKRGNMNSWRMS</sequence>
<dbReference type="Proteomes" id="UP001516464">
    <property type="component" value="Unassembled WGS sequence"/>
</dbReference>
<evidence type="ECO:0000313" key="2">
    <source>
        <dbReference type="Proteomes" id="UP001516464"/>
    </source>
</evidence>
<reference evidence="1 2" key="1">
    <citation type="submission" date="2019-01" db="EMBL/GenBank/DDBJ databases">
        <title>Genomes sequencing and comparative genomics of infectious freshwater microsporidia, Cucumispora dikerogammari and Thelohania contejeani.</title>
        <authorList>
            <person name="Cormier A."/>
            <person name="Giraud I."/>
            <person name="Wattier R."/>
            <person name="Teixeira M."/>
            <person name="Grandjean F."/>
            <person name="Rigaud T."/>
            <person name="Cordaux R."/>
        </authorList>
    </citation>
    <scope>NUCLEOTIDE SEQUENCE [LARGE SCALE GENOMIC DNA]</scope>
    <source>
        <strain evidence="1">T1</strain>
        <tissue evidence="1">Spores</tissue>
    </source>
</reference>
<comment type="caution">
    <text evidence="1">The sequence shown here is derived from an EMBL/GenBank/DDBJ whole genome shotgun (WGS) entry which is preliminary data.</text>
</comment>
<organism evidence="1 2">
    <name type="scientific">Astathelohania contejeani</name>
    <dbReference type="NCBI Taxonomy" id="164912"/>
    <lineage>
        <taxon>Eukaryota</taxon>
        <taxon>Fungi</taxon>
        <taxon>Fungi incertae sedis</taxon>
        <taxon>Microsporidia</taxon>
        <taxon>Astathelohaniidae</taxon>
        <taxon>Astathelohania</taxon>
    </lineage>
</organism>
<proteinExistence type="predicted"/>
<gene>
    <name evidence="1" type="ORF">TCON_0538</name>
</gene>
<dbReference type="EMBL" id="SBIQ01000021">
    <property type="protein sequence ID" value="KAF7684266.1"/>
    <property type="molecule type" value="Genomic_DNA"/>
</dbReference>